<sequence>MLLLYLFWAGPGRFLPAAWTARLGGNAVVVSVLGWGRADSYPLLGQLALAEMLLLYLFWVGRADSYLLLGQLALAEMLLLYLFWAGPGRFLPAAWTARLGGNAVVVSVLGWAGPIPTRCLDSSPRRKCCCCICSGLGRADSYPLLGQHVLAEMLLLYLFCAGPGRFLPAAWTARLGGNAVVVSVLGRAGPIPTRCLDSSPWRKCCCCICSGSGQADSYPLLDRLGGNAVVVSVLGGPGRFLPAAWTARLGGNAVVVVLFWAGPGRFLPAAWTARLGGNAVVVSVLARLGGNVVVSVLGWAGPIPTRCLDSSPWRKCCCCICSGLGRADSYPLLGQLALAEMLLLYLFWAGPGRFLPAAWTARLGGNAVVVSVLGLARPIPTRCLDSSPWRKCCCCICSGRARPIPTRCLDSSPWRKCCCCICSGSGPGRFLSAAWIARLGGNAVVVSVLGRARPIPTRCLDSSPWRKCCCCICSGLGRADSYLPLGQLALAEMLLLYLFWAGPGRFLPAAWTARLGGNAVVVSVLGRARPLIPRLGGNAVVVSVLGWAGPIPTAAWTARLGGNAVVVSVLGWAGPIPTRCLDSSPWRKCCCCICSGPGRADSYPLLGQLALAEMLLLYLFWAGPGRFLPAAGRLALAEMLLLYLFWAGPGRFPPGLDSSPWRKCCCCISWAGPIPYPLLGQLALAEMLLLYLFWVGPGRFLPAAWTARLGGNAVVVSVLGRASCLDSSPWRKCCCCICSGLGPGRFLPAAWTACLGGNAVVVSVLGRARPIPNRCLDSSPWRKCCCCICYGLGQADSYPLLGHLALAEMLLLYLFWAGPGRFPLPAAWTARLGGNAVVVSVLGWAGPIPTCRLDSSPWRKCCCCICSGSGQADSYPLLGQLALAEMLLLYLFWAGRRFPTRCLDSSPFPGGNAVVVSVLGRARPIPTAAWTARLGGNAVVVSVLGWAGPIPTLAARLDSSGPSYPAEIAVVVSVLGWAGPIPTRCLDSSPWRKCCCCICSGSGPGRFLPAAWTARLGGNAVVVSVLGWAGPIPTRCLDSSPWRKCCCCICSGSGQADSYPLLGQLALAEMLLLYLFWAGPGRFLPLARLAEMLLLYLFWAGPGRFLDSSPWRKCCCCIFSGSGPGRFLPAAWTARLGGNAVVVSVWGWAGPIPTRLFWAGLPTAGTARLGGNAVVVSVLGWAGPIPTRCLDSSPWRKCCCCICSGLGRADSYPLLGQLALAEMLLLYLFWVGPGRIPTRCLDSSPWRKCCCCICSGSGRADSYLLLWTVLALAEMLLLYLFWASRLGGNAVVVSVLGWARPIPTRCLDSSPCGNAVVVSVLGWAGPIPTRCLDSSPWRKCCCCLFWAGQADSTRCLDSSPWRKCCCCICSGLGRADSYRCLDSSPWRLLLYLFWAGPGRFLPAAWTARLGGNAVVVSVLGWAGPIPTAAWTARLGGNAVVVSVLGWAGPIPAVWTARLGSRKCCCCICSGPGRAGNVLGCSPCCCICSGLGRADSYPLLGQLALAEMLLLYLFWAGPGRFLPAAGQLALAEMLIPGPGRLLGQLALAERLLLYLFWAGPCRFLPAAWTSRLGGNAVVVSVLGRARPIPTRCLDSSPWRKCCCCICSGLGRADSYPLLGQLALAEMLLLYLFWVGPGRFLPAAWTARLGGNAVVVSVLGWAGPIPYPLLDSSRKCCCCICSGSGQAVPTRCLDSSPWRKCCCCICSGLGRADSYPLLGQLALAEMLLLYLFWAGPGRFLPAAWTARLGGNAVVVSVLGVQAGPIPVVVSFLLGRQLALGGNAVVVSVLGLGRADSPPAAWTRLLAVGHPCLDSSPWRKCCCCICSGLGRADSYPLLGQLALAEMLLLYLFWSGQADSYPLPRAAWTARLTWRKCCCCICSGSGPSRFLPAAWTARLGGNAVVVSVLGLGRADSYPLLGQLALAEMLLLYLFWARAGPIPLAEMLLFLDRADFLPAACRLGGNAVVVSVLGWAGPIPTRCLDSSPWRKCCCCICSGLGRADSYLLLGQLALAEMLLLYLFWAGPGRFLTAAWTARLGGNAVVVSCSGLGRADSSLGLDSSPWRKCCCCICSGSGRADSYPLLGQLALAEMLLLYPFLGRARPIPTSSPWRNAVVLALAEMLLLYLFWAGPGRFLPAAWTARLGGNAVVVSVLGWAVPIPGRYPLFGQLALAEMLLLYLFWVWARPIPTRCLDSSPWRKCCCCICSGLGRADSYPLLGQLALAGNAVVVSVLGPGRADSLPLLGQLALGGNAVVVSVLGWAGPIPTAAWTARLGGNAVVVSVLGWAGPIPLPSCLDSSPWRKCCCCICSGLGRADSYPLLGQLALAEMLLLYLFWAGPGRFLPAAWTARLGGNAVVVSVLGWARPIPPLPAAWTARLGGKCCCICSGSGQADSYPLLGQLALAEMLLLYLFWLGPGRFLPAAWTARLGGKCCCCICSGLGRADSYRCLDSSPWRKCCCCICSGSGRADSLPLLGQLALAEMLLLYLFWAGPGRFLPAAWTARLGGNAVVVSVLGRARPIPTRCLDSSPWRKCCCCICSGLGRADSYRCLDSSPWRKCCCCICSGSGQADSYPLLGHLFWVGPGRFPCLALAEMLLLSFPTCCLDSSPWRKCCCCICSGAGRADSYPLLGQLALAEMLLLYLFWVRAGPIPTRCLDSSPWPACCLDRPGRFLPAAWTARLGGNAVVVSVLGRAGRLLPAAWTARLGGNAVVVSVLGRAGPIPTRCLDSSPWRKCCCCICSGLGRADSYPLLGQLALAEMLLLYLFWAGPGRFLPAVWTARLGGNAVVVSVLGWAVADSYQLLGQLPWRKCSCCICSGLGRADSYPLLGQLALAEMLLLYLFWAGPGRFLPAAWTARLGGNAVVVSVLGRARPIPTNCLDSSPWRKCCCCICSGLGRADSYRCLDSSPWRKCCCCICSGRARPIPTRCLDSSPWRKCCCCICSGLGRADSYQLLGQLALAEMLLLYLFWVGPGRFLPAAWTARLGGNAVVVSVLGWAGPIPTCCLDSFASPWRKCCCCIYLFRSTRDSSPWRNAVVVSVLVRAGPIPTRPLGQLALDNAVVVSVLGWPGRFLPEMPVVVSVLGLGQAIPTRCLDISPWRKCCCCICSGSGQADSYPLLGQLALAEMLLLYLFWAGPGRFPTRCLDSSPWRKCCCCICSGAGPGRFLPAAWTARPWRKCCCCICSGLGRADSYPLLGQPALAEMLLLYPFWAGPGRFLPLLDSSPWRKLDSSASRFLPGNAVVVSVLGRARLILTCCLDSSPWRKCCCCICSGLGRADSYLLLGQLALAEMLLLYLFWDRPGRFHPLLGQLALAEMLLLYLFWVGPGRFLPCWTWTARSWRKCCCCNAVVVSVLGLGRADSYRCLDSSPWRKCCCCICSGLGRADSYPLFGQLALAERLLLYLFWAGPCRFLPAAWTSRLGGNAVVVSVLGWPGRFLPAAWTARLGGNFVVSVLGFWAQARPTRCLDSSPWRKCCCCICSGLGQADSYPLFWTARLGGNAVVVSVLGGPGRFLPAAWTARLGGNAVVVSVLFHLWPWRKCCCCICSGSRFLPAAWTARLGGNAVVVSVLGWAGPIPTRCLDSSPWRKCCCCICSGTGQADSYPLLGQLALAEMLLLYLFWVNQADSYPLLGQLALAEMLLLYLFWAGPPIPTSLLGQLACRLAEMLLLYLFWLGRPIPTRCLDSSPWRKCCCCICSGDSSGQVVDSYRFPPAAWTAAWTVLWAGPIPTRCWTARPGEMLLLYLFWVGPGRFLPLLGQLALAEMLLLYLFWAGPCRFLPAWTARLWRKCCCCICSGLGRADSTAAWTARLGGNAVVVVLAPGLPTRWLAWRKCCCCICSGLLPAGLGEILIPTRCLDSSPWRKCCCCICSGLGWADSTAAWTARLGGNAVVLFWVGPRPIPIPWTRLGGNAVGQGRARPPWRKNAVVLALAEMLLLYLFGWPGRFLTRCWTARLGGNAVVVSFLCRARRIPTCCLDSSPWRKCCCCICSGSGRADSYPLLWTARLGGNGLGPLLDSSLLAICCVVSVLVGPGRFLPAAWTARLGGNAVVVSVLGWARPIPTSLLGQLALAEMLLLYLFWAGPGRFLPAAWTARLGGNAVVVSVLGWAGPIPTRCLDSSPWRKCCCCIRSGLGRADSYRCLDSSPWRKCCCCICSGRARPIPTRCLDSSPWRKCCCCICSGGRADSLPPAWTARLGGNAVVVSVLGRARPIPTSLLGQLWAGPGRFLPPWRLGNVVVVSVLGLGRPIPTRCLDSSPWRKCCCCICSGLGQADSLPSGSGQLALAEMLLLYLFWAGPGRFLPAAWTSCLGGNAVVVSVLGRARPIPTRCLDSSPWRKCLVVSVLGWAGFLPLGTARNSLRPIGGNVLVVSVLGQARPIPPLLGQLALAEMLLLYLFWAGPGRFPTPLLGQLALAEMLLLYLFWSGPGRFLPAAWTARLGGNAVVVSVLGWARPIPTPLLTARLGGNAVVVSVLGWAGPGCGQLLVVVSVLRRAGPIPASPPSGNAAGLPTRLGQLALAEMLLLYLFCAGPGGFRWLGWAYPLLDSTRCFWTARLGGNAVVVSVLGQARPIPLPLLGQLALAEMLLLYLFWGGPGRFLPAAWTARLGGNAVVVSVLGWAGPIPTCCLDSSPWRKCCCCICSGRARPIPTRFLDSSPWRKCCCCICSGSGQADSYPLLGQLALAGNAVVVSVLGWAGPIPTRCCLDSSFGGNAVVVSVLGWAGPIPRCLDSSPWLLFWAGQLPPWTARKCCCCICSGLGPGRFLPAAWTARLGGNAVVVSVLDTGRAIPTGLDLPTRCLTARLGGNAVVVSVLGCIRSGQLARPIPVVVSVLGWAGQIPCRCLTARLGKCCCCICSGSGQADSYPLLGQLALAKCCCCICSGRARPIPTRCLDSSPWRKCCCCIYPFWAGRADSHLPIPTRCSWTARLGGNGGNVVVSVLGRGWADSHPLLGQLRLGGNAGVVSVLGWARPIPTLGLLGGQLLLYLFLLGGNASSLLLYLFWVGPGRFLTRCLGQLALAEMLLLYPFWVGPGRFLPAAWIARLGGNAVVVSVLGRARPIPTCRLDSSPWRKCCCCICSGSARPIPHPLLGQLLGGNAGVVSVLVGQADSYPAAWTAVLARADSLAEMLLLYLFLGPYPGQACCCVLGWSRSRPSRCLDSSPWRKCCCCICSGSGQADSYPLLGQLALAEMLLLYSVLGRAGPIPTRCLDSSPWRKCCCCICSGRARPIPPAAWTARLGGNAVVVSVLGQPGRFPPAAWTARLGGNAVVVSVLVGQPIPHPLLGQLCLGGNVVVSVLGWARPIPTRCLDSSPWRKCCCCIRSGLAGPIPTRCLDSRLGGNAVVVSVLAGPGRFLPAAWTAALAEIVVVVSFPPAAGLGPVDSWARRLDSLPWRKCCCCICSGRFPTCCLDSSPWRKCCCCICSGLGQADSYPLLDSSRLGGNVVVVSVLGWARPIPTRCLDSLPWRKCCCCICSGLGRPIPTCCLDSSPWRKCCCCICSGPGKADSSPAAWTARLGGNVVVGLGRAVLGWADCCNLFCAGPHSYLASSPWRKCCCCICSGWACRFLPAAWTALPWRKCICCICSGTGRADSYPLFGQLAWREMLLLYLFWVGPGRFLPLLGQLAFGGNAVVVSVLGRPGRFLTCCLDSCCYLGGNVVVGDLFWGRADSDSTRCLDSSPGGNVCCICSGLGRADSYPLLGQLALAEMLLLYLFWPGQAIPTRCLDSSPRRKCCCCICSGLGRADSYPLLGQHALAEMLLLYLFCAGPGRFLPAAWTARLGGNAVVVSVLGGPGRFLPAAWTARLGGNAVVVSVLGRARPIPYLLLGQLALAEMLLLYLSGSGQARFLPAAWTARLWRKCCCCICSGWAVADLFEVGPFLLLGQLALAEMLLLYLFWAGPGRFLPLIQLPGCFGSASLGRNVVVVSVLGRPGLGRFRPAVWTASPGGNAVVVSVLGWAGPIPTRCLDSSPWRKCCCCICSLGRARPIPLPAAWTARPWRKCCCCICSGSGQADSYLLLGQLALAEMLLLYLFCALAGPIFTAAWTARLWRKCCCCICSGLGQADSYPLLGQLALAEMLLLYLFCRRARPISPAAWTARLGGNVVVSVLYSYRCLDSSPWRKCCWPVLGRADSYPLLGQLSPWRKCCCCICSGRARPILTRCLDSSPWRKCCCCCICSGLGQAIPNRAWIARLGEMLLYLFWLGQADSYRCLTARLGGNAVVVSVLGGPGRFLPAAWTALALAEMLLLYLFWVGPGRFLPAAWTARLGGNAVVVSVLGWAGPIPPAAWTARLGGNAVVVSVLGLGRADSYPLLGQLALAEMLLLYLFWVGHRPIPTRCLDSSPWRKCCCCICSGRARPIPKPLLDSSPWRKCCCCICSGSGQADCYLLLGQLPWRKCCCCICSGSARPIVTRCLDSSPWRKCCCCICFGSGQADSYRCLDSSPLAEMLLLYLFWVGPGRFPTRRWTAWTALPVGLGRADAVVVSVLGAGPGGSYPLLGQLALAEMLLLYLFWSTRRFLPAAWTARLGGKCCCCICSGSARPIPNCCLDSSPWRKNAVVLALAENAVVVSFWVGQADSYPLLGQLALAEMLLLYLFWGWAGPIPTRCLDSSPWRKCCCCICSGPGRADSYPLLGQLAWRKCVVVSVLGWAGPIPNRCWTARLGGNAVVVSVLGRARPIPTRCLDSSPWRKCCCCICSGSGQADSYLLLGQLALAEMLLLYLFWVGPGRFHLLLGQLALAEMLLLYLFWAGPGRFLPAAWTARLGGNAVVVSVLGRAGRFLPAAWTARLGGNAVVVSVLGRARLIPTRCLDSSPWRKCCCCICSGSGRADSSPAAWTARLGENVVVVSVLGRARPIPTRCLTACLGGNAVVVSVLVGPGRFLPAAWTARLGGNAVVVSYSGLGQADSYPLLGQLALAEMLLKSVLAGPGRSTPVWTGQAEIPICICCLDSYRAQLALAGNAVVVSVLGGPGRFHPLLGQLPWRKCCCCICSGRVRPIPTCCLDSSPWRKCWARPVVVVSVLVWARPIPTRCLDSSPWRKCCCCICSGSGQADSYLLLGQLALAEMLLLYLFWVGPGRFHNCLDSSPWRKCCCICSGSGKADSYPLFGQLALAEMLLLYLFWVGPGRFLPAVWTARLMEMLLLYLFWAGPMPIPTAAWTARLGGNARCCICSGRVRADSYPLLGQLALAEMLLLYLFWVGPGRFLPAAWTARLGGNAVVVSVLGWARADSYPLLGQLALAEMLLLYLFWSGQADSTTCLDSSPWRKCLLYLFWSGQADS</sequence>
<feature type="transmembrane region" description="Helical" evidence="1">
    <location>
        <begin position="7123"/>
        <end position="7142"/>
    </location>
</feature>
<proteinExistence type="predicted"/>
<feature type="transmembrane region" description="Helical" evidence="1">
    <location>
        <begin position="4997"/>
        <end position="5017"/>
    </location>
</feature>
<feature type="transmembrane region" description="Helical" evidence="1">
    <location>
        <begin position="6713"/>
        <end position="6732"/>
    </location>
</feature>
<comment type="caution">
    <text evidence="2">The sequence shown here is derived from an EMBL/GenBank/DDBJ whole genome shotgun (WGS) entry which is preliminary data.</text>
</comment>
<feature type="transmembrane region" description="Helical" evidence="1">
    <location>
        <begin position="6217"/>
        <end position="6237"/>
    </location>
</feature>
<feature type="transmembrane region" description="Helical" evidence="1">
    <location>
        <begin position="66"/>
        <end position="84"/>
    </location>
</feature>
<dbReference type="Proteomes" id="UP000597762">
    <property type="component" value="Unassembled WGS sequence"/>
</dbReference>
<feature type="transmembrane region" description="Helical" evidence="1">
    <location>
        <begin position="7162"/>
        <end position="7180"/>
    </location>
</feature>
<evidence type="ECO:0000256" key="1">
    <source>
        <dbReference type="SAM" id="Phobius"/>
    </source>
</evidence>
<feature type="transmembrane region" description="Helical" evidence="1">
    <location>
        <begin position="7088"/>
        <end position="7111"/>
    </location>
</feature>
<accession>A0A812BML8</accession>
<organism evidence="2 3">
    <name type="scientific">Acanthosepion pharaonis</name>
    <name type="common">Pharaoh cuttlefish</name>
    <name type="synonym">Sepia pharaonis</name>
    <dbReference type="NCBI Taxonomy" id="158019"/>
    <lineage>
        <taxon>Eukaryota</taxon>
        <taxon>Metazoa</taxon>
        <taxon>Spiralia</taxon>
        <taxon>Lophotrochozoa</taxon>
        <taxon>Mollusca</taxon>
        <taxon>Cephalopoda</taxon>
        <taxon>Coleoidea</taxon>
        <taxon>Decapodiformes</taxon>
        <taxon>Sepiida</taxon>
        <taxon>Sepiina</taxon>
        <taxon>Sepiidae</taxon>
        <taxon>Acanthosepion</taxon>
    </lineage>
</organism>
<feature type="transmembrane region" description="Helical" evidence="1">
    <location>
        <begin position="7037"/>
        <end position="7055"/>
    </location>
</feature>
<keyword evidence="1" id="KW-0812">Transmembrane</keyword>
<evidence type="ECO:0000313" key="2">
    <source>
        <dbReference type="EMBL" id="CAE1236264.1"/>
    </source>
</evidence>
<feature type="transmembrane region" description="Helical" evidence="1">
    <location>
        <begin position="4971"/>
        <end position="4990"/>
    </location>
</feature>
<keyword evidence="1" id="KW-0472">Membrane</keyword>
<protein>
    <submittedName>
        <fullName evidence="2">Uncharacterized protein</fullName>
    </submittedName>
</protein>
<reference evidence="2" key="1">
    <citation type="submission" date="2021-01" db="EMBL/GenBank/DDBJ databases">
        <authorList>
            <person name="Li R."/>
            <person name="Bekaert M."/>
        </authorList>
    </citation>
    <scope>NUCLEOTIDE SEQUENCE</scope>
    <source>
        <strain evidence="2">Farmed</strain>
    </source>
</reference>
<feature type="transmembrane region" description="Helical" evidence="1">
    <location>
        <begin position="6013"/>
        <end position="6032"/>
    </location>
</feature>
<name>A0A812BML8_ACAPH</name>
<dbReference type="EMBL" id="CAHIKZ030000739">
    <property type="protein sequence ID" value="CAE1236264.1"/>
    <property type="molecule type" value="Genomic_DNA"/>
</dbReference>
<keyword evidence="1" id="KW-1133">Transmembrane helix</keyword>
<keyword evidence="3" id="KW-1185">Reference proteome</keyword>
<feature type="transmembrane region" description="Helical" evidence="1">
    <location>
        <begin position="6295"/>
        <end position="6314"/>
    </location>
</feature>
<feature type="transmembrane region" description="Helical" evidence="1">
    <location>
        <begin position="41"/>
        <end position="59"/>
    </location>
</feature>
<gene>
    <name evidence="2" type="ORF">SPHA_20134</name>
</gene>
<evidence type="ECO:0000313" key="3">
    <source>
        <dbReference type="Proteomes" id="UP000597762"/>
    </source>
</evidence>
<feature type="transmembrane region" description="Helical" evidence="1">
    <location>
        <begin position="6689"/>
        <end position="6707"/>
    </location>
</feature>